<dbReference type="Gene3D" id="2.160.20.10">
    <property type="entry name" value="Single-stranded right-handed beta-helix, Pectin lyase-like"/>
    <property type="match status" value="1"/>
</dbReference>
<name>A0A6M3M9R2_9ZZZZ</name>
<reference evidence="1" key="1">
    <citation type="submission" date="2020-03" db="EMBL/GenBank/DDBJ databases">
        <title>The deep terrestrial virosphere.</title>
        <authorList>
            <person name="Holmfeldt K."/>
            <person name="Nilsson E."/>
            <person name="Simone D."/>
            <person name="Lopez-Fernandez M."/>
            <person name="Wu X."/>
            <person name="de Brujin I."/>
            <person name="Lundin D."/>
            <person name="Andersson A."/>
            <person name="Bertilsson S."/>
            <person name="Dopson M."/>
        </authorList>
    </citation>
    <scope>NUCLEOTIDE SEQUENCE</scope>
    <source>
        <strain evidence="1">MM171B00466</strain>
    </source>
</reference>
<gene>
    <name evidence="1" type="ORF">MM171B00466_0018</name>
</gene>
<dbReference type="InterPro" id="IPR011050">
    <property type="entry name" value="Pectin_lyase_fold/virulence"/>
</dbReference>
<dbReference type="EMBL" id="MT143872">
    <property type="protein sequence ID" value="QJB04114.1"/>
    <property type="molecule type" value="Genomic_DNA"/>
</dbReference>
<protein>
    <submittedName>
        <fullName evidence="1">Putative pectate lyase</fullName>
    </submittedName>
</protein>
<dbReference type="InterPro" id="IPR006626">
    <property type="entry name" value="PbH1"/>
</dbReference>
<accession>A0A6M3M9R2</accession>
<keyword evidence="1" id="KW-0456">Lyase</keyword>
<dbReference type="AlphaFoldDB" id="A0A6M3M9R2"/>
<dbReference type="SMART" id="SM00710">
    <property type="entry name" value="PbH1"/>
    <property type="match status" value="6"/>
</dbReference>
<evidence type="ECO:0000313" key="1">
    <source>
        <dbReference type="EMBL" id="QJB04114.1"/>
    </source>
</evidence>
<organism evidence="1">
    <name type="scientific">viral metagenome</name>
    <dbReference type="NCBI Taxonomy" id="1070528"/>
    <lineage>
        <taxon>unclassified sequences</taxon>
        <taxon>metagenomes</taxon>
        <taxon>organismal metagenomes</taxon>
    </lineage>
</organism>
<sequence length="360" mass="40295">MSRPPNLESLMSLQDTIVWAANAYGIGSTLVGATAFIGFDEQKDHFDNYFFCDGVADDVETQAAVDYVEALGGGRVCVDKGLYYYADTVDVKHTYIHGSGMTWHGQNRGTCIGTTADIAGKPVFSFDEVDRIHFAGIYDLTIYNQHGLDSIYIKSLADAHFERLYLNQGGQHGINVEGTEFDMWNLWIEDCLFENLTNHGIRIDQADHDIIKTHILNNYFFNNELGINIQQFLEEGGTAEYIDIIGNHFFTMAKNCIQLWKNCYNIKIVNNSIFRPSDETNDTSNGIRVGDGDVDGDKCQWIEIRGNRIDGDNRAKYGVSLEDSTDRILVLGNSINQCVTATYNAEVGVTNVLKDNNIEV</sequence>
<dbReference type="GO" id="GO:0016829">
    <property type="term" value="F:lyase activity"/>
    <property type="evidence" value="ECO:0007669"/>
    <property type="project" value="UniProtKB-KW"/>
</dbReference>
<dbReference type="InterPro" id="IPR012334">
    <property type="entry name" value="Pectin_lyas_fold"/>
</dbReference>
<proteinExistence type="predicted"/>
<dbReference type="SUPFAM" id="SSF51126">
    <property type="entry name" value="Pectin lyase-like"/>
    <property type="match status" value="1"/>
</dbReference>